<reference evidence="5" key="2">
    <citation type="submission" date="2014-09" db="EMBL/GenBank/DDBJ databases">
        <authorList>
            <person name="Illeghems K.G."/>
        </authorList>
    </citation>
    <scope>NUCLEOTIDE SEQUENCE [LARGE SCALE GENOMIC DNA]</scope>
    <source>
        <strain evidence="5">LMG 23848T</strain>
    </source>
</reference>
<dbReference type="Gene3D" id="1.50.10.10">
    <property type="match status" value="1"/>
</dbReference>
<dbReference type="InterPro" id="IPR012341">
    <property type="entry name" value="6hp_glycosidase-like_sf"/>
</dbReference>
<proteinExistence type="inferred from homology"/>
<reference evidence="4 6" key="3">
    <citation type="journal article" date="2020" name="Int. J. Syst. Evol. Microbiol.">
        <title>Novel acetic acid bacteria from cider fermentations: Acetobacter conturbans sp. nov. and Acetobacter fallax sp. nov.</title>
        <authorList>
            <person name="Sombolestani A.S."/>
            <person name="Cleenwerck I."/>
            <person name="Cnockaert M."/>
            <person name="Borremans W."/>
            <person name="Wieme A.D."/>
            <person name="De Vuyst L."/>
            <person name="Vandamme P."/>
        </authorList>
    </citation>
    <scope>NUCLEOTIDE SEQUENCE [LARGE SCALE GENOMIC DNA]</scope>
    <source>
        <strain evidence="4 6">LMG 23848</strain>
    </source>
</reference>
<comment type="similarity">
    <text evidence="1">Belongs to the N-acylglucosamine 2-epimerase family.</text>
</comment>
<evidence type="ECO:0000313" key="3">
    <source>
        <dbReference type="EMBL" id="CEF53533.1"/>
    </source>
</evidence>
<keyword evidence="6" id="KW-1185">Reference proteome</keyword>
<evidence type="ECO:0000313" key="6">
    <source>
        <dbReference type="Proteomes" id="UP000657200"/>
    </source>
</evidence>
<name>A0A0U5BFP4_9PROT</name>
<dbReference type="Pfam" id="PF07221">
    <property type="entry name" value="GlcNAc_2-epim"/>
    <property type="match status" value="1"/>
</dbReference>
<dbReference type="PANTHER" id="PTHR15108">
    <property type="entry name" value="N-ACYLGLUCOSAMINE-2-EPIMERASE"/>
    <property type="match status" value="1"/>
</dbReference>
<keyword evidence="2 3" id="KW-0413">Isomerase</keyword>
<dbReference type="GO" id="GO:0004476">
    <property type="term" value="F:mannose-6-phosphate isomerase activity"/>
    <property type="evidence" value="ECO:0007669"/>
    <property type="project" value="UniProtKB-EC"/>
</dbReference>
<dbReference type="EMBL" id="LN609302">
    <property type="protein sequence ID" value="CEF53533.1"/>
    <property type="molecule type" value="Genomic_DNA"/>
</dbReference>
<gene>
    <name evidence="3" type="primary">pmi</name>
    <name evidence="3" type="ORF">AGA_271</name>
    <name evidence="4" type="ORF">GOB80_08300</name>
</gene>
<dbReference type="InterPro" id="IPR008928">
    <property type="entry name" value="6-hairpin_glycosidase_sf"/>
</dbReference>
<dbReference type="RefSeq" id="WP_059022617.1">
    <property type="nucleotide sequence ID" value="NZ_LN609302.1"/>
</dbReference>
<dbReference type="Proteomes" id="UP000068250">
    <property type="component" value="Chromosome I"/>
</dbReference>
<sequence length="386" mass="42913">MPDPAPQGPATCWAGWMVGEALPLWSSAGYNQPRRLYHERLTFDATPIPLPHLRLMVQARQIATFCQAELDGVFNAGSTALDCLHEVQARYWRADGQPGWVFALGPDGQPSSSVRDLYAHAFILFAHAWAYRLSADPALLKIVHKTIADVDAIFHAPCGGFWDAMPRPDGLRRQNPHMHLLEAYLALFEATTDQFYLDRAQGLVALALNRFISPRSGLLLEFFGPDWAPCKDFGQNPVEPGHLFEWSWLLTSYTTLNPTDPLATHIQTVAERLFQAGWQHGVTQNTVRDGIMDDGTLSHTSIRIWPQTELARLLACRQTNGAGNAAETDLLAHLTRTFFTTFAPKHLRGGWIDRFDALGKPAVDHMPASSLYHIYGATRAQPAATP</sequence>
<dbReference type="OrthoDB" id="9806359at2"/>
<dbReference type="GO" id="GO:0005975">
    <property type="term" value="P:carbohydrate metabolic process"/>
    <property type="evidence" value="ECO:0007669"/>
    <property type="project" value="InterPro"/>
</dbReference>
<protein>
    <submittedName>
        <fullName evidence="3">Mannose-6-phosphate isomerase</fullName>
        <ecNumber evidence="3">5.3.1.8</ecNumber>
    </submittedName>
</protein>
<dbReference type="SUPFAM" id="SSF48208">
    <property type="entry name" value="Six-hairpin glycosidases"/>
    <property type="match status" value="1"/>
</dbReference>
<evidence type="ECO:0000256" key="2">
    <source>
        <dbReference type="ARBA" id="ARBA00023235"/>
    </source>
</evidence>
<evidence type="ECO:0000313" key="4">
    <source>
        <dbReference type="EMBL" id="NHO39685.1"/>
    </source>
</evidence>
<dbReference type="InterPro" id="IPR010819">
    <property type="entry name" value="AGE/CE"/>
</dbReference>
<evidence type="ECO:0000313" key="5">
    <source>
        <dbReference type="Proteomes" id="UP000068250"/>
    </source>
</evidence>
<accession>A0A0U5BFP4</accession>
<dbReference type="STRING" id="431306.AGA_271"/>
<dbReference type="EC" id="5.3.1.8" evidence="3"/>
<reference evidence="3" key="1">
    <citation type="submission" date="2014-09" db="EMBL/GenBank/DDBJ databases">
        <authorList>
            <person name="Magalhaes I.L.F."/>
            <person name="Oliveira U."/>
            <person name="Santos F.R."/>
            <person name="Vidigal T.H.D.A."/>
            <person name="Brescovit A.D."/>
            <person name="Santos A.J."/>
        </authorList>
    </citation>
    <scope>NUCLEOTIDE SEQUENCE</scope>
    <source>
        <strain evidence="3">LMG 23848T</strain>
    </source>
</reference>
<dbReference type="PATRIC" id="fig|431306.5.peg.220"/>
<dbReference type="Proteomes" id="UP000657200">
    <property type="component" value="Unassembled WGS sequence"/>
</dbReference>
<evidence type="ECO:0000256" key="1">
    <source>
        <dbReference type="ARBA" id="ARBA00008558"/>
    </source>
</evidence>
<organism evidence="3 5">
    <name type="scientific">Acetobacter ghanensis</name>
    <dbReference type="NCBI Taxonomy" id="431306"/>
    <lineage>
        <taxon>Bacteria</taxon>
        <taxon>Pseudomonadati</taxon>
        <taxon>Pseudomonadota</taxon>
        <taxon>Alphaproteobacteria</taxon>
        <taxon>Acetobacterales</taxon>
        <taxon>Acetobacteraceae</taxon>
        <taxon>Acetobacter</taxon>
    </lineage>
</organism>
<dbReference type="AlphaFoldDB" id="A0A0U5BFP4"/>
<dbReference type="EMBL" id="WOTE01000004">
    <property type="protein sequence ID" value="NHO39685.1"/>
    <property type="molecule type" value="Genomic_DNA"/>
</dbReference>